<feature type="transmembrane region" description="Helical" evidence="1">
    <location>
        <begin position="101"/>
        <end position="121"/>
    </location>
</feature>
<proteinExistence type="predicted"/>
<dbReference type="EMBL" id="CP016279">
    <property type="protein sequence ID" value="ANP55591.1"/>
    <property type="molecule type" value="Genomic_DNA"/>
</dbReference>
<evidence type="ECO:0000313" key="2">
    <source>
        <dbReference type="EMBL" id="ANP55591.1"/>
    </source>
</evidence>
<dbReference type="Proteomes" id="UP001519309">
    <property type="component" value="Unassembled WGS sequence"/>
</dbReference>
<dbReference type="EMBL" id="JAGGLP010000016">
    <property type="protein sequence ID" value="MBP2053447.1"/>
    <property type="molecule type" value="Genomic_DNA"/>
</dbReference>
<gene>
    <name evidence="2" type="ORF">AVL59_43665</name>
    <name evidence="3" type="ORF">J2Z21_006440</name>
</gene>
<keyword evidence="1" id="KW-0472">Membrane</keyword>
<keyword evidence="5" id="KW-1185">Reference proteome</keyword>
<accession>A0A1B1B9X1</accession>
<evidence type="ECO:0000313" key="3">
    <source>
        <dbReference type="EMBL" id="MBP2053447.1"/>
    </source>
</evidence>
<dbReference type="RefSeq" id="WP_067315455.1">
    <property type="nucleotide sequence ID" value="NZ_CP016279.1"/>
</dbReference>
<dbReference type="Proteomes" id="UP000092659">
    <property type="component" value="Chromosome"/>
</dbReference>
<evidence type="ECO:0000256" key="1">
    <source>
        <dbReference type="SAM" id="Phobius"/>
    </source>
</evidence>
<dbReference type="AlphaFoldDB" id="A0A1B1B9X1"/>
<name>A0A1B1B9X1_9ACTN</name>
<reference evidence="3 5" key="2">
    <citation type="submission" date="2021-03" db="EMBL/GenBank/DDBJ databases">
        <title>Genomic Encyclopedia of Type Strains, Phase IV (KMG-IV): sequencing the most valuable type-strain genomes for metagenomic binning, comparative biology and taxonomic classification.</title>
        <authorList>
            <person name="Goeker M."/>
        </authorList>
    </citation>
    <scope>NUCLEOTIDE SEQUENCE [LARGE SCALE GENOMIC DNA]</scope>
    <source>
        <strain evidence="3 5">DSM 40499</strain>
    </source>
</reference>
<keyword evidence="1" id="KW-0812">Transmembrane</keyword>
<protein>
    <submittedName>
        <fullName evidence="2">Uncharacterized protein</fullName>
    </submittedName>
</protein>
<keyword evidence="1" id="KW-1133">Transmembrane helix</keyword>
<evidence type="ECO:0000313" key="4">
    <source>
        <dbReference type="Proteomes" id="UP000092659"/>
    </source>
</evidence>
<sequence length="124" mass="13105">MNPETYATLYGPARPAPRNSRGETAVGLLAAVLWLLTLASLGWLTFLVGMVTLWGLADGMSWGEARSLVLPYALTVVGGAAALLAVAFAPRVRRLAPLTRLLLTGALAFPAPTGLALWTWFQVG</sequence>
<feature type="transmembrane region" description="Helical" evidence="1">
    <location>
        <begin position="69"/>
        <end position="89"/>
    </location>
</feature>
<evidence type="ECO:0000313" key="5">
    <source>
        <dbReference type="Proteomes" id="UP001519309"/>
    </source>
</evidence>
<feature type="transmembrane region" description="Helical" evidence="1">
    <location>
        <begin position="28"/>
        <end position="57"/>
    </location>
</feature>
<organism evidence="2 4">
    <name type="scientific">Streptomyces griseochromogenes</name>
    <dbReference type="NCBI Taxonomy" id="68214"/>
    <lineage>
        <taxon>Bacteria</taxon>
        <taxon>Bacillati</taxon>
        <taxon>Actinomycetota</taxon>
        <taxon>Actinomycetes</taxon>
        <taxon>Kitasatosporales</taxon>
        <taxon>Streptomycetaceae</taxon>
        <taxon>Streptomyces</taxon>
    </lineage>
</organism>
<reference evidence="2 4" key="1">
    <citation type="submission" date="2016-06" db="EMBL/GenBank/DDBJ databases">
        <title>Complete genome sequence of Streptomyces griseochromogenes ATCC 14511, the Blasticidin S producer.</title>
        <authorList>
            <person name="Wu L."/>
        </authorList>
    </citation>
    <scope>NUCLEOTIDE SEQUENCE [LARGE SCALE GENOMIC DNA]</scope>
    <source>
        <strain evidence="2 4">ATCC 14511</strain>
    </source>
</reference>
<dbReference type="KEGG" id="sgs:AVL59_43665"/>